<comment type="pathway">
    <text evidence="1">Cofactor biosynthesis; riboflavin biosynthesis.</text>
</comment>
<dbReference type="Pfam" id="PF00926">
    <property type="entry name" value="DHBP_synthase"/>
    <property type="match status" value="1"/>
</dbReference>
<sequence>MINWSIIRSELLNGRPVLVYDSSNRESETDMVFYARNIDYRKIAFLRREAGGLICFVSGRLFREVLGLSFIKDMFVSNSFYRKLCEKNPKYGDPPAFNIWVNHVDTTTGITDNDRALTIRRLYDVAELVYRGNSNEAIELFTREFYIPGHVPVLTSRGLMNRRGHTELVTVIAMLTDLTPAMVIAEMLSEGFSLSYEDARRYAYRNNFVFIDGVDVVDEAVKKGLIND</sequence>
<protein>
    <submittedName>
        <fullName evidence="7">3,4-dihydroxy-2-butanone 4-phosphate synthase</fullName>
    </submittedName>
</protein>
<proteinExistence type="predicted"/>
<accession>A0A7C4HC75</accession>
<evidence type="ECO:0000256" key="1">
    <source>
        <dbReference type="ARBA" id="ARBA00005104"/>
    </source>
</evidence>
<evidence type="ECO:0000256" key="6">
    <source>
        <dbReference type="ARBA" id="ARBA00023239"/>
    </source>
</evidence>
<dbReference type="InterPro" id="IPR000422">
    <property type="entry name" value="DHBP_synthase_RibB"/>
</dbReference>
<dbReference type="Gene3D" id="3.90.870.10">
    <property type="entry name" value="DHBP synthase"/>
    <property type="match status" value="1"/>
</dbReference>
<dbReference type="GO" id="GO:0046872">
    <property type="term" value="F:metal ion binding"/>
    <property type="evidence" value="ECO:0007669"/>
    <property type="project" value="UniProtKB-KW"/>
</dbReference>
<dbReference type="UniPathway" id="UPA00275"/>
<keyword evidence="6" id="KW-0456">Lyase</keyword>
<dbReference type="EMBL" id="DTAN01000115">
    <property type="protein sequence ID" value="HGU65159.1"/>
    <property type="molecule type" value="Genomic_DNA"/>
</dbReference>
<name>A0A7C4HC75_STAMA</name>
<dbReference type="InterPro" id="IPR017945">
    <property type="entry name" value="DHBP_synth_RibB-like_a/b_dom"/>
</dbReference>
<dbReference type="PANTHER" id="PTHR21327">
    <property type="entry name" value="GTP CYCLOHYDROLASE II-RELATED"/>
    <property type="match status" value="1"/>
</dbReference>
<keyword evidence="4" id="KW-0460">Magnesium</keyword>
<dbReference type="SUPFAM" id="SSF55821">
    <property type="entry name" value="YrdC/RibB"/>
    <property type="match status" value="1"/>
</dbReference>
<evidence type="ECO:0000313" key="7">
    <source>
        <dbReference type="EMBL" id="HGM58970.1"/>
    </source>
</evidence>
<evidence type="ECO:0000256" key="5">
    <source>
        <dbReference type="ARBA" id="ARBA00023211"/>
    </source>
</evidence>
<dbReference type="PANTHER" id="PTHR21327:SF46">
    <property type="entry name" value="3,4-DIHYDROXY-2-BUTANONE 4-PHOSPHATE SYNTHASE"/>
    <property type="match status" value="1"/>
</dbReference>
<dbReference type="GO" id="GO:0008686">
    <property type="term" value="F:3,4-dihydroxy-2-butanone-4-phosphate synthase activity"/>
    <property type="evidence" value="ECO:0007669"/>
    <property type="project" value="InterPro"/>
</dbReference>
<keyword evidence="3" id="KW-0479">Metal-binding</keyword>
<dbReference type="GO" id="GO:0009231">
    <property type="term" value="P:riboflavin biosynthetic process"/>
    <property type="evidence" value="ECO:0007669"/>
    <property type="project" value="UniProtKB-UniPathway"/>
</dbReference>
<comment type="caution">
    <text evidence="7">The sequence shown here is derived from an EMBL/GenBank/DDBJ whole genome shotgun (WGS) entry which is preliminary data.</text>
</comment>
<dbReference type="GO" id="GO:0005829">
    <property type="term" value="C:cytosol"/>
    <property type="evidence" value="ECO:0007669"/>
    <property type="project" value="TreeGrafter"/>
</dbReference>
<evidence type="ECO:0000256" key="3">
    <source>
        <dbReference type="ARBA" id="ARBA00022723"/>
    </source>
</evidence>
<organism evidence="7">
    <name type="scientific">Staphylothermus marinus</name>
    <dbReference type="NCBI Taxonomy" id="2280"/>
    <lineage>
        <taxon>Archaea</taxon>
        <taxon>Thermoproteota</taxon>
        <taxon>Thermoprotei</taxon>
        <taxon>Desulfurococcales</taxon>
        <taxon>Desulfurococcaceae</taxon>
        <taxon>Staphylothermus</taxon>
    </lineage>
</organism>
<keyword evidence="5" id="KW-0464">Manganese</keyword>
<reference evidence="7" key="1">
    <citation type="journal article" date="2020" name="mSystems">
        <title>Genome- and Community-Level Interaction Insights into Carbon Utilization and Element Cycling Functions of Hydrothermarchaeota in Hydrothermal Sediment.</title>
        <authorList>
            <person name="Zhou Z."/>
            <person name="Liu Y."/>
            <person name="Xu W."/>
            <person name="Pan J."/>
            <person name="Luo Z.H."/>
            <person name="Li M."/>
        </authorList>
    </citation>
    <scope>NUCLEOTIDE SEQUENCE [LARGE SCALE GENOMIC DNA]</scope>
    <source>
        <strain evidence="8">SpSt-622</strain>
        <strain evidence="7">SpSt-642</strain>
    </source>
</reference>
<dbReference type="AlphaFoldDB" id="A0A7C4HC75"/>
<evidence type="ECO:0000313" key="8">
    <source>
        <dbReference type="EMBL" id="HGU65159.1"/>
    </source>
</evidence>
<evidence type="ECO:0000256" key="2">
    <source>
        <dbReference type="ARBA" id="ARBA00022619"/>
    </source>
</evidence>
<gene>
    <name evidence="8" type="ORF">ENT92_02965</name>
    <name evidence="7" type="ORF">ENU14_05245</name>
</gene>
<dbReference type="EMBL" id="DTBJ01000042">
    <property type="protein sequence ID" value="HGM58970.1"/>
    <property type="molecule type" value="Genomic_DNA"/>
</dbReference>
<evidence type="ECO:0000256" key="4">
    <source>
        <dbReference type="ARBA" id="ARBA00022842"/>
    </source>
</evidence>
<keyword evidence="2" id="KW-0686">Riboflavin biosynthesis</keyword>